<dbReference type="Gene3D" id="3.30.300.30">
    <property type="match status" value="1"/>
</dbReference>
<accession>A0AAC9FHI0</accession>
<protein>
    <recommendedName>
        <fullName evidence="7">ATP-dependent acyl-CoA ligase</fullName>
    </recommendedName>
</protein>
<feature type="domain" description="AMP-dependent synthetase/ligase" evidence="3">
    <location>
        <begin position="21"/>
        <end position="389"/>
    </location>
</feature>
<geneLocation type="plasmid" evidence="5 6">
    <name>unnamed1</name>
</geneLocation>
<dbReference type="Pfam" id="PF13193">
    <property type="entry name" value="AMP-binding_C"/>
    <property type="match status" value="1"/>
</dbReference>
<keyword evidence="6" id="KW-1185">Reference proteome</keyword>
<evidence type="ECO:0000256" key="2">
    <source>
        <dbReference type="ARBA" id="ARBA00022598"/>
    </source>
</evidence>
<dbReference type="AlphaFoldDB" id="A0AAC9FHI0"/>
<dbReference type="InterPro" id="IPR020845">
    <property type="entry name" value="AMP-binding_CS"/>
</dbReference>
<name>A0AAC9FHI0_SPHMC</name>
<dbReference type="GO" id="GO:0031956">
    <property type="term" value="F:medium-chain fatty acid-CoA ligase activity"/>
    <property type="evidence" value="ECO:0007669"/>
    <property type="project" value="TreeGrafter"/>
</dbReference>
<dbReference type="PANTHER" id="PTHR43201:SF5">
    <property type="entry name" value="MEDIUM-CHAIN ACYL-COA LIGASE ACSF2, MITOCHONDRIAL"/>
    <property type="match status" value="1"/>
</dbReference>
<dbReference type="GO" id="GO:0006631">
    <property type="term" value="P:fatty acid metabolic process"/>
    <property type="evidence" value="ECO:0007669"/>
    <property type="project" value="TreeGrafter"/>
</dbReference>
<evidence type="ECO:0008006" key="7">
    <source>
        <dbReference type="Google" id="ProtNLM"/>
    </source>
</evidence>
<dbReference type="Pfam" id="PF00501">
    <property type="entry name" value="AMP-binding"/>
    <property type="match status" value="1"/>
</dbReference>
<sequence>MERIVTEFPATRIQVLGDMLRDAAAKYADQDYILCDGEWLSYGQVDDQSDRLAASLQSLGVRKGDRVAIMLPNCDEYVFAIFAIAKIGAIQVPINTYLKGEFLRHQMAESGAAVVLVDVLGARQIASVADMLPDLRVAIGLDDCDAIKGALIGTELDIHSYETCVASASAPMAVELAGHDLCVILYTSGTTGPSKGCMISHGYYTWIPEILRRAGWHEGADTLMTATPLFHTNAQIWVLASALSCGGRAIIEPVFHASTFIDRAGELGATVIRIMGSMVNMILAQSPKESDKSHGIRLATCVPTTPETWKLFFERFAIPINSEVYGQTECNPATITPAGIDLTPGGAGKVAPHVELKILDEGDNEVVTGEVGEIVVRPLLPNVMFSGYWNNPDATAKAWRNLWHHTGDYGRLDEEGTLFFADRKSDSLRRRGENISSTELEEALLQHASIAAAAVHGVPSPVGEDDIKACVVLTGGSKITPEELFEFFKGALPYYAVPRYVEVMDEFPKSVVNRVQKFKLRERGITDSTWDFEAMGLVIGRDERRR</sequence>
<keyword evidence="2" id="KW-0436">Ligase</keyword>
<dbReference type="InterPro" id="IPR025110">
    <property type="entry name" value="AMP-bd_C"/>
</dbReference>
<evidence type="ECO:0000259" key="3">
    <source>
        <dbReference type="Pfam" id="PF00501"/>
    </source>
</evidence>
<gene>
    <name evidence="5" type="ORF">ATM17_30665</name>
</gene>
<dbReference type="Proteomes" id="UP000076088">
    <property type="component" value="Plasmid unnamed1"/>
</dbReference>
<dbReference type="InterPro" id="IPR045851">
    <property type="entry name" value="AMP-bd_C_sf"/>
</dbReference>
<dbReference type="SUPFAM" id="SSF56801">
    <property type="entry name" value="Acetyl-CoA synthetase-like"/>
    <property type="match status" value="1"/>
</dbReference>
<evidence type="ECO:0000313" key="6">
    <source>
        <dbReference type="Proteomes" id="UP000076088"/>
    </source>
</evidence>
<dbReference type="EMBL" id="CP013345">
    <property type="protein sequence ID" value="AMU92623.1"/>
    <property type="molecule type" value="Genomic_DNA"/>
</dbReference>
<comment type="similarity">
    <text evidence="1">Belongs to the ATP-dependent AMP-binding enzyme family.</text>
</comment>
<organism evidence="5 6">
    <name type="scientific">Sphingopyxis macrogoltabida</name>
    <name type="common">Sphingomonas macrogoltabidus</name>
    <dbReference type="NCBI Taxonomy" id="33050"/>
    <lineage>
        <taxon>Bacteria</taxon>
        <taxon>Pseudomonadati</taxon>
        <taxon>Pseudomonadota</taxon>
        <taxon>Alphaproteobacteria</taxon>
        <taxon>Sphingomonadales</taxon>
        <taxon>Sphingomonadaceae</taxon>
        <taxon>Sphingopyxis</taxon>
    </lineage>
</organism>
<proteinExistence type="inferred from homology"/>
<evidence type="ECO:0000256" key="1">
    <source>
        <dbReference type="ARBA" id="ARBA00006432"/>
    </source>
</evidence>
<dbReference type="PROSITE" id="PS00455">
    <property type="entry name" value="AMP_BINDING"/>
    <property type="match status" value="1"/>
</dbReference>
<evidence type="ECO:0000259" key="4">
    <source>
        <dbReference type="Pfam" id="PF13193"/>
    </source>
</evidence>
<evidence type="ECO:0000313" key="5">
    <source>
        <dbReference type="EMBL" id="AMU92623.1"/>
    </source>
</evidence>
<dbReference type="InterPro" id="IPR042099">
    <property type="entry name" value="ANL_N_sf"/>
</dbReference>
<feature type="domain" description="AMP-binding enzyme C-terminal" evidence="4">
    <location>
        <begin position="439"/>
        <end position="510"/>
    </location>
</feature>
<dbReference type="PANTHER" id="PTHR43201">
    <property type="entry name" value="ACYL-COA SYNTHETASE"/>
    <property type="match status" value="1"/>
</dbReference>
<reference evidence="6" key="1">
    <citation type="submission" date="2015-11" db="EMBL/GenBank/DDBJ databases">
        <title>Complete genome sequence of a polyethylene-glycol degrader Sphingopyxis macrogoltabida 203N (NBRC 111659).</title>
        <authorList>
            <person name="Yoshiyuki O."/>
            <person name="Shouta N."/>
            <person name="Nagata Y."/>
            <person name="Numata M."/>
            <person name="Tsuchikane K."/>
            <person name="Hosoyama A."/>
            <person name="Yamazoe A."/>
            <person name="Tsuda M."/>
            <person name="Fujita N."/>
            <person name="Kawai F."/>
        </authorList>
    </citation>
    <scope>NUCLEOTIDE SEQUENCE [LARGE SCALE GENOMIC DNA]</scope>
    <source>
        <strain evidence="6">203N</strain>
        <plasmid evidence="6">unnamed1</plasmid>
    </source>
</reference>
<dbReference type="InterPro" id="IPR000873">
    <property type="entry name" value="AMP-dep_synth/lig_dom"/>
</dbReference>
<keyword evidence="5" id="KW-0614">Plasmid</keyword>
<dbReference type="Gene3D" id="3.40.50.12780">
    <property type="entry name" value="N-terminal domain of ligase-like"/>
    <property type="match status" value="1"/>
</dbReference>
<reference evidence="5 6" key="2">
    <citation type="journal article" date="2016" name="Genome Announc.">
        <title>Complete Genome Sequence of Sphingopyxis macrogoltabida Strain 203N (NBRC 111659), a Polyethylene Glycol Degrader.</title>
        <authorList>
            <person name="Ohtsubo Y."/>
            <person name="Nonoyama S."/>
            <person name="Nagata Y."/>
            <person name="Numata M."/>
            <person name="Tsuchikane K."/>
            <person name="Hosoyama A."/>
            <person name="Yamazoe A."/>
            <person name="Tsuda M."/>
            <person name="Fujita N."/>
            <person name="Kawai F."/>
        </authorList>
    </citation>
    <scope>NUCLEOTIDE SEQUENCE [LARGE SCALE GENOMIC DNA]</scope>
    <source>
        <strain evidence="5 6">203N</strain>
    </source>
</reference>